<dbReference type="PANTHER" id="PTHR30255:SF2">
    <property type="entry name" value="SINGLE-STRANDED-DNA-SPECIFIC EXONUCLEASE RECJ"/>
    <property type="match status" value="1"/>
</dbReference>
<organism evidence="10">
    <name type="scientific">Candidatus Snodgrassella sp. T4_34144</name>
    <dbReference type="NCBI Taxonomy" id="1194344"/>
    <lineage>
        <taxon>Bacteria</taxon>
        <taxon>Pseudomonadati</taxon>
        <taxon>Pseudomonadota</taxon>
        <taxon>Betaproteobacteria</taxon>
        <taxon>Neisseriales</taxon>
        <taxon>Neisseriaceae</taxon>
        <taxon>Snodgrassella</taxon>
    </lineage>
</organism>
<comment type="similarity">
    <text evidence="1">Belongs to the RecJ family.</text>
</comment>
<reference evidence="10" key="1">
    <citation type="journal article" date="2012" name="MBio">
        <title>Long-term exposure to antibiotics has caused accumulation of resistance determinants in the gut microbiota of honeybees.</title>
        <authorList>
            <person name="Tian B."/>
            <person name="Fadhil N.H."/>
            <person name="Powell J.E."/>
            <person name="Kwong W.K."/>
            <person name="Moran N.A."/>
        </authorList>
    </citation>
    <scope>NUCLEOTIDE SEQUENCE</scope>
</reference>
<evidence type="ECO:0000256" key="3">
    <source>
        <dbReference type="ARBA" id="ARBA00022722"/>
    </source>
</evidence>
<keyword evidence="3" id="KW-0540">Nuclease</keyword>
<dbReference type="GO" id="GO:0003676">
    <property type="term" value="F:nucleic acid binding"/>
    <property type="evidence" value="ECO:0007669"/>
    <property type="project" value="InterPro"/>
</dbReference>
<dbReference type="InterPro" id="IPR004610">
    <property type="entry name" value="RecJ"/>
</dbReference>
<evidence type="ECO:0000256" key="2">
    <source>
        <dbReference type="ARBA" id="ARBA00019841"/>
    </source>
</evidence>
<dbReference type="Pfam" id="PF02272">
    <property type="entry name" value="DHHA1"/>
    <property type="match status" value="1"/>
</dbReference>
<dbReference type="InterPro" id="IPR001667">
    <property type="entry name" value="DDH_dom"/>
</dbReference>
<dbReference type="InterPro" id="IPR041122">
    <property type="entry name" value="RecJ_OB"/>
</dbReference>
<evidence type="ECO:0000259" key="7">
    <source>
        <dbReference type="Pfam" id="PF01368"/>
    </source>
</evidence>
<dbReference type="GO" id="GO:0006281">
    <property type="term" value="P:DNA repair"/>
    <property type="evidence" value="ECO:0007669"/>
    <property type="project" value="InterPro"/>
</dbReference>
<dbReference type="Pfam" id="PF17768">
    <property type="entry name" value="RecJ_OB"/>
    <property type="match status" value="1"/>
</dbReference>
<accession>K7SGG9</accession>
<evidence type="ECO:0000259" key="8">
    <source>
        <dbReference type="Pfam" id="PF02272"/>
    </source>
</evidence>
<dbReference type="EMBL" id="JQ966977">
    <property type="protein sequence ID" value="AFV98744.1"/>
    <property type="molecule type" value="Genomic_DNA"/>
</dbReference>
<protein>
    <recommendedName>
        <fullName evidence="2">Single-stranded-DNA-specific exonuclease RecJ</fullName>
    </recommendedName>
</protein>
<dbReference type="GO" id="GO:0006310">
    <property type="term" value="P:DNA recombination"/>
    <property type="evidence" value="ECO:0007669"/>
    <property type="project" value="InterPro"/>
</dbReference>
<feature type="domain" description="RecJ OB" evidence="9">
    <location>
        <begin position="466"/>
        <end position="560"/>
    </location>
</feature>
<proteinExistence type="inferred from homology"/>
<keyword evidence="4" id="KW-0378">Hydrolase</keyword>
<dbReference type="Gene3D" id="3.90.1640.30">
    <property type="match status" value="1"/>
</dbReference>
<dbReference type="PANTHER" id="PTHR30255">
    <property type="entry name" value="SINGLE-STRANDED-DNA-SPECIFIC EXONUCLEASE RECJ"/>
    <property type="match status" value="1"/>
</dbReference>
<dbReference type="AlphaFoldDB" id="K7SGG9"/>
<dbReference type="Pfam" id="PF01368">
    <property type="entry name" value="DHH"/>
    <property type="match status" value="1"/>
</dbReference>
<dbReference type="Gene3D" id="3.10.310.30">
    <property type="match status" value="1"/>
</dbReference>
<name>K7SGG9_9NEIS</name>
<sequence>MEFMKPAHIITRSVDTDALQTLLAQGVDPLLAKLYATRAVKNKSETEYNLSALLPFQNLKNIQAASERLAQAIERQEKILIVADYDADGATACALGIRGLQAMGAQTDFFVPNRFEHGYGLTEQIAELAAQAGTNLLLTVDNGIASVAGVQRAQQLGMDVLITDHHLPGGQLPECIIVNPNQPGDQFPSKALAGVGVMFYVLMALRYHLRQQNRFSKHPEPNLAQWLDLVALGTIADVVSLDQNNRLLVTQGLRRIKADKMQAGIRALFAVAKRNPQQAHAFDLGFAIGPRLNAAGRLDDMSLGIACLLSDDMESATDLAEQLNDLNHERRQIQRSMQDEANLQLAGFNTENSYSIVAYHDNWHQGVTGILAGRLRETFHRPSIVFAQAEDGTLRGSGRSITGLHLRDALDMVSKRRPDIIQKFGGHAMAAGLSISEIHLAAFQNEFEAVCRQLIRPADLNYTYQTDGSLDNQYLNLATAQQLAALVWGQNFPEPRFCDEFKVIRQQIVGTGHIKAVLHKNNCEYEVMFFRCTATLPEHIRVVYRLIANQWHQQMELQLYADYWEICN</sequence>
<dbReference type="InterPro" id="IPR003156">
    <property type="entry name" value="DHHA1_dom"/>
</dbReference>
<dbReference type="FunFam" id="3.90.1640.30:FF:000001">
    <property type="entry name" value="Single-stranded-DNA-specific exonuclease RecJ"/>
    <property type="match status" value="1"/>
</dbReference>
<feature type="domain" description="DHHA1" evidence="8">
    <location>
        <begin position="356"/>
        <end position="452"/>
    </location>
</feature>
<evidence type="ECO:0000256" key="6">
    <source>
        <dbReference type="SAM" id="Coils"/>
    </source>
</evidence>
<evidence type="ECO:0000259" key="9">
    <source>
        <dbReference type="Pfam" id="PF17768"/>
    </source>
</evidence>
<dbReference type="InterPro" id="IPR038763">
    <property type="entry name" value="DHH_sf"/>
</dbReference>
<dbReference type="SUPFAM" id="SSF64182">
    <property type="entry name" value="DHH phosphoesterases"/>
    <property type="match status" value="1"/>
</dbReference>
<dbReference type="NCBIfam" id="TIGR00644">
    <property type="entry name" value="recJ"/>
    <property type="match status" value="1"/>
</dbReference>
<keyword evidence="6" id="KW-0175">Coiled coil</keyword>
<evidence type="ECO:0000256" key="5">
    <source>
        <dbReference type="ARBA" id="ARBA00022839"/>
    </source>
</evidence>
<dbReference type="InterPro" id="IPR051673">
    <property type="entry name" value="SSDNA_exonuclease_RecJ"/>
</dbReference>
<evidence type="ECO:0000313" key="10">
    <source>
        <dbReference type="EMBL" id="AFV98744.1"/>
    </source>
</evidence>
<feature type="domain" description="DDH" evidence="7">
    <location>
        <begin position="78"/>
        <end position="234"/>
    </location>
</feature>
<keyword evidence="5 10" id="KW-0269">Exonuclease</keyword>
<evidence type="ECO:0000256" key="1">
    <source>
        <dbReference type="ARBA" id="ARBA00005915"/>
    </source>
</evidence>
<dbReference type="GO" id="GO:0008409">
    <property type="term" value="F:5'-3' exonuclease activity"/>
    <property type="evidence" value="ECO:0007669"/>
    <property type="project" value="InterPro"/>
</dbReference>
<evidence type="ECO:0000256" key="4">
    <source>
        <dbReference type="ARBA" id="ARBA00022801"/>
    </source>
</evidence>
<feature type="coiled-coil region" evidence="6">
    <location>
        <begin position="316"/>
        <end position="343"/>
    </location>
</feature>